<dbReference type="EMBL" id="PSKQ01000019">
    <property type="protein sequence ID" value="MBE8721145.1"/>
    <property type="molecule type" value="Genomic_DNA"/>
</dbReference>
<dbReference type="Gene3D" id="3.30.1120.10">
    <property type="match status" value="1"/>
</dbReference>
<dbReference type="InterPro" id="IPR024607">
    <property type="entry name" value="Sulfatase_CS"/>
</dbReference>
<dbReference type="InterPro" id="IPR000917">
    <property type="entry name" value="Sulfatase_N"/>
</dbReference>
<keyword evidence="4" id="KW-0106">Calcium</keyword>
<comment type="similarity">
    <text evidence="1">Belongs to the sulfatase family.</text>
</comment>
<dbReference type="SUPFAM" id="SSF53649">
    <property type="entry name" value="Alkaline phosphatase-like"/>
    <property type="match status" value="1"/>
</dbReference>
<reference evidence="6 7" key="1">
    <citation type="submission" date="2018-02" db="EMBL/GenBank/DDBJ databases">
        <title>Sphingobacterium KA21.</title>
        <authorList>
            <person name="Vasarhelyi B.M."/>
            <person name="Deshmukh S."/>
            <person name="Balint B."/>
            <person name="Kukolya J."/>
        </authorList>
    </citation>
    <scope>NUCLEOTIDE SEQUENCE [LARGE SCALE GENOMIC DNA]</scope>
    <source>
        <strain evidence="6 7">Ka21</strain>
    </source>
</reference>
<evidence type="ECO:0000259" key="5">
    <source>
        <dbReference type="Pfam" id="PF00884"/>
    </source>
</evidence>
<dbReference type="PANTHER" id="PTHR42693:SF53">
    <property type="entry name" value="ENDO-4-O-SULFATASE"/>
    <property type="match status" value="1"/>
</dbReference>
<organism evidence="6 7">
    <name type="scientific">Sphingobacterium pedocola</name>
    <dbReference type="NCBI Taxonomy" id="2082722"/>
    <lineage>
        <taxon>Bacteria</taxon>
        <taxon>Pseudomonadati</taxon>
        <taxon>Bacteroidota</taxon>
        <taxon>Sphingobacteriia</taxon>
        <taxon>Sphingobacteriales</taxon>
        <taxon>Sphingobacteriaceae</taxon>
        <taxon>Sphingobacterium</taxon>
    </lineage>
</organism>
<evidence type="ECO:0000313" key="7">
    <source>
        <dbReference type="Proteomes" id="UP000618319"/>
    </source>
</evidence>
<dbReference type="InterPro" id="IPR017850">
    <property type="entry name" value="Alkaline_phosphatase_core_sf"/>
</dbReference>
<feature type="domain" description="Sulfatase N-terminal" evidence="5">
    <location>
        <begin position="2"/>
        <end position="393"/>
    </location>
</feature>
<evidence type="ECO:0000256" key="3">
    <source>
        <dbReference type="ARBA" id="ARBA00022801"/>
    </source>
</evidence>
<name>A0ABR9T741_9SPHI</name>
<protein>
    <submittedName>
        <fullName evidence="6">Sulfatase</fullName>
    </submittedName>
</protein>
<dbReference type="CDD" id="cd16025">
    <property type="entry name" value="PAS_like"/>
    <property type="match status" value="1"/>
</dbReference>
<accession>A0ABR9T741</accession>
<keyword evidence="3" id="KW-0378">Hydrolase</keyword>
<evidence type="ECO:0000313" key="6">
    <source>
        <dbReference type="EMBL" id="MBE8721145.1"/>
    </source>
</evidence>
<comment type="caution">
    <text evidence="6">The sequence shown here is derived from an EMBL/GenBank/DDBJ whole genome shotgun (WGS) entry which is preliminary data.</text>
</comment>
<dbReference type="Proteomes" id="UP000618319">
    <property type="component" value="Unassembled WGS sequence"/>
</dbReference>
<dbReference type="InterPro" id="IPR050738">
    <property type="entry name" value="Sulfatase"/>
</dbReference>
<evidence type="ECO:0000256" key="2">
    <source>
        <dbReference type="ARBA" id="ARBA00022723"/>
    </source>
</evidence>
<gene>
    <name evidence="6" type="ORF">C4F40_10460</name>
</gene>
<dbReference type="Pfam" id="PF00884">
    <property type="entry name" value="Sulfatase"/>
    <property type="match status" value="1"/>
</dbReference>
<evidence type="ECO:0000256" key="4">
    <source>
        <dbReference type="ARBA" id="ARBA00022837"/>
    </source>
</evidence>
<keyword evidence="7" id="KW-1185">Reference proteome</keyword>
<dbReference type="PANTHER" id="PTHR42693">
    <property type="entry name" value="ARYLSULFATASE FAMILY MEMBER"/>
    <property type="match status" value="1"/>
</dbReference>
<evidence type="ECO:0000256" key="1">
    <source>
        <dbReference type="ARBA" id="ARBA00008779"/>
    </source>
</evidence>
<keyword evidence="2" id="KW-0479">Metal-binding</keyword>
<dbReference type="PROSITE" id="PS00149">
    <property type="entry name" value="SULFATASE_2"/>
    <property type="match status" value="1"/>
</dbReference>
<sequence length="494" mass="56296">MIVILVDDMGYSDLGCYGSEIKTPNLDQLAADGIQFRSFYNATRCCPSRASLLTGVYPHEAGMGKMVSAAESKPKPGPYQGFLNNKTVTLAEVLKAVGYKTYMSGKWHVGEHRKHWPLKRGFDRYFGLISGASSYFELVEEPRRRQMVHQNDLWFPPADNFYMTDALTDTAVAFLEQHEIGEKEAPFFLYLAYTAPHWPLHALEEDIARYDGIYDQGWEHIRTQRYEKMQRLGMLDQRHQLSARTEGIPNWEAIADPADWADRMEVYAAMVDRMDQGVGKIMETLKRQGKFDNTLIVFLSDNGASAENIDGRKLNVPGVKPGQRGSYVAYDEPWANASNTPYTMYKSCTEEGGIITPFIAHWPKVIAKKENNRSNVVGHVIDIMATCIDVAGATYPKQYHRQEITELRGISLLPAFNGDDIAERPLYWEHFGKWAMRDGSWKLICGYPKDEIKLFNLAEDPVELQNLSAKYPAVVEKMRKSYQKWADEVGVERR</sequence>
<proteinExistence type="inferred from homology"/>
<dbReference type="Gene3D" id="3.40.720.10">
    <property type="entry name" value="Alkaline Phosphatase, subunit A"/>
    <property type="match status" value="1"/>
</dbReference>